<feature type="compositionally biased region" description="Basic and acidic residues" evidence="2">
    <location>
        <begin position="14"/>
        <end position="33"/>
    </location>
</feature>
<reference evidence="5 6" key="1">
    <citation type="submission" date="2016-02" db="EMBL/GenBank/DDBJ databases">
        <title>Genome sequencing of a beta-galactosidase producing bacteria Rhizobium sp. 59.</title>
        <authorList>
            <person name="Wang D."/>
            <person name="Kot W."/>
            <person name="Qin Y."/>
            <person name="Hansen L."/>
            <person name="Naqvi K."/>
            <person name="Rensing C."/>
        </authorList>
    </citation>
    <scope>NUCLEOTIDE SEQUENCE [LARGE SCALE GENOMIC DNA]</scope>
    <source>
        <strain evidence="5 6">59</strain>
    </source>
</reference>
<evidence type="ECO:0000256" key="3">
    <source>
        <dbReference type="SAM" id="Phobius"/>
    </source>
</evidence>
<dbReference type="SUPFAM" id="SSF111369">
    <property type="entry name" value="HlyD-like secretion proteins"/>
    <property type="match status" value="2"/>
</dbReference>
<evidence type="ECO:0000259" key="4">
    <source>
        <dbReference type="Pfam" id="PF25917"/>
    </source>
</evidence>
<gene>
    <name evidence="5" type="ORF">AX760_00415</name>
</gene>
<dbReference type="Proteomes" id="UP000182661">
    <property type="component" value="Unassembled WGS sequence"/>
</dbReference>
<dbReference type="PANTHER" id="PTHR30386">
    <property type="entry name" value="MEMBRANE FUSION SUBUNIT OF EMRAB-TOLC MULTIDRUG EFFLUX PUMP"/>
    <property type="match status" value="1"/>
</dbReference>
<dbReference type="PANTHER" id="PTHR30386:SF24">
    <property type="entry name" value="MULTIDRUG RESISTANCE EFFLUX PUMP"/>
    <property type="match status" value="1"/>
</dbReference>
<organism evidence="5 6">
    <name type="scientific">Pararhizobium antarcticum</name>
    <dbReference type="NCBI Taxonomy" id="1798805"/>
    <lineage>
        <taxon>Bacteria</taxon>
        <taxon>Pseudomonadati</taxon>
        <taxon>Pseudomonadota</taxon>
        <taxon>Alphaproteobacteria</taxon>
        <taxon>Hyphomicrobiales</taxon>
        <taxon>Rhizobiaceae</taxon>
        <taxon>Rhizobium/Agrobacterium group</taxon>
        <taxon>Pararhizobium</taxon>
    </lineage>
</organism>
<proteinExistence type="predicted"/>
<sequence>MSVSNNSKAIHVRPVGDDGSRDHRTETEARAVDEPVADLQATPSAPDAPAQTPVPKRRNKILPVIALAVLAAGGWYGYEWWTNGRFMISTDDAYIEGDIALISPKVSGYIETVNVVANQHVKAGAPLITLDREDYRIAADQAQAQIDTEKLSLQRFDAQIAGAKASLQQAQAQKSALAATVRGAETTQKRASNLESKAVGTVASLDNAQVALDQAKANLIGGDANIAVASANIAVLQAQRAEAESTIRSLELARDKANRDLAFTVLKAPYDGIVGNLAVQDGDLVSAGQRLAALVPVDQLYIDANFKETQIAGLIPGSKVKIHVDAFEDETIEGTVASIAPASGSVFSLLPAENATGNFTKVIQRIPVRIALPKDVLDSGRLRAGLSVVVDVDTRTSPSSDGTAKGQ</sequence>
<protein>
    <submittedName>
        <fullName evidence="5">Hemolysin D</fullName>
    </submittedName>
</protein>
<name>A0A657LZD5_9HYPH</name>
<keyword evidence="3" id="KW-0812">Transmembrane</keyword>
<feature type="transmembrane region" description="Helical" evidence="3">
    <location>
        <begin position="61"/>
        <end position="78"/>
    </location>
</feature>
<feature type="domain" description="Multidrug resistance protein MdtA-like barrel-sandwich hybrid" evidence="4">
    <location>
        <begin position="100"/>
        <end position="295"/>
    </location>
</feature>
<accession>A0A657LZD5</accession>
<evidence type="ECO:0000313" key="5">
    <source>
        <dbReference type="EMBL" id="OJG01418.1"/>
    </source>
</evidence>
<dbReference type="RefSeq" id="WP_071830853.1">
    <property type="nucleotide sequence ID" value="NZ_LSRP01000001.1"/>
</dbReference>
<feature type="coiled-coil region" evidence="1">
    <location>
        <begin position="226"/>
        <end position="260"/>
    </location>
</feature>
<evidence type="ECO:0000313" key="6">
    <source>
        <dbReference type="Proteomes" id="UP000182661"/>
    </source>
</evidence>
<feature type="region of interest" description="Disordered" evidence="2">
    <location>
        <begin position="1"/>
        <end position="54"/>
    </location>
</feature>
<dbReference type="Gene3D" id="2.40.50.100">
    <property type="match status" value="1"/>
</dbReference>
<keyword evidence="3" id="KW-1133">Transmembrane helix</keyword>
<dbReference type="InterPro" id="IPR050739">
    <property type="entry name" value="MFP"/>
</dbReference>
<evidence type="ECO:0000256" key="1">
    <source>
        <dbReference type="SAM" id="Coils"/>
    </source>
</evidence>
<evidence type="ECO:0000256" key="2">
    <source>
        <dbReference type="SAM" id="MobiDB-lite"/>
    </source>
</evidence>
<keyword evidence="6" id="KW-1185">Reference proteome</keyword>
<dbReference type="EMBL" id="LSRP01000001">
    <property type="protein sequence ID" value="OJG01418.1"/>
    <property type="molecule type" value="Genomic_DNA"/>
</dbReference>
<dbReference type="Pfam" id="PF25917">
    <property type="entry name" value="BSH_RND"/>
    <property type="match status" value="1"/>
</dbReference>
<keyword evidence="3" id="KW-0472">Membrane</keyword>
<dbReference type="OrthoDB" id="9811754at2"/>
<feature type="coiled-coil region" evidence="1">
    <location>
        <begin position="139"/>
        <end position="187"/>
    </location>
</feature>
<dbReference type="AlphaFoldDB" id="A0A657LZD5"/>
<dbReference type="GO" id="GO:0055085">
    <property type="term" value="P:transmembrane transport"/>
    <property type="evidence" value="ECO:0007669"/>
    <property type="project" value="InterPro"/>
</dbReference>
<keyword evidence="1" id="KW-0175">Coiled coil</keyword>
<comment type="caution">
    <text evidence="5">The sequence shown here is derived from an EMBL/GenBank/DDBJ whole genome shotgun (WGS) entry which is preliminary data.</text>
</comment>
<dbReference type="InterPro" id="IPR058625">
    <property type="entry name" value="MdtA-like_BSH"/>
</dbReference>
<dbReference type="Gene3D" id="2.40.30.170">
    <property type="match status" value="1"/>
</dbReference>